<feature type="domain" description="Velvet" evidence="7">
    <location>
        <begin position="220"/>
        <end position="424"/>
    </location>
</feature>
<feature type="compositionally biased region" description="Polar residues" evidence="6">
    <location>
        <begin position="1"/>
        <end position="14"/>
    </location>
</feature>
<feature type="region of interest" description="Disordered" evidence="6">
    <location>
        <begin position="1"/>
        <end position="207"/>
    </location>
</feature>
<dbReference type="HOGENOM" id="CLU_571244_0_0_1"/>
<gene>
    <name evidence="8" type="ORF">GMDG_08348</name>
</gene>
<evidence type="ECO:0000256" key="1">
    <source>
        <dbReference type="ARBA" id="ARBA00004123"/>
    </source>
</evidence>
<keyword evidence="9" id="KW-1185">Reference proteome</keyword>
<accession>L8G2C5</accession>
<dbReference type="GO" id="GO:0005634">
    <property type="term" value="C:nucleus"/>
    <property type="evidence" value="ECO:0007669"/>
    <property type="project" value="UniProtKB-SubCell"/>
</dbReference>
<dbReference type="PANTHER" id="PTHR33572">
    <property type="entry name" value="SPORE DEVELOPMENT REGULATOR VOSA"/>
    <property type="match status" value="1"/>
</dbReference>
<dbReference type="EMBL" id="GL573514">
    <property type="protein sequence ID" value="ELR07277.1"/>
    <property type="molecule type" value="Genomic_DNA"/>
</dbReference>
<evidence type="ECO:0000256" key="2">
    <source>
        <dbReference type="ARBA" id="ARBA00022969"/>
    </source>
</evidence>
<dbReference type="InterPro" id="IPR021740">
    <property type="entry name" value="Velvet"/>
</dbReference>
<keyword evidence="4" id="KW-0804">Transcription</keyword>
<organism evidence="8 9">
    <name type="scientific">Pseudogymnoascus destructans (strain ATCC MYA-4855 / 20631-21)</name>
    <name type="common">Bat white-nose syndrome fungus</name>
    <name type="synonym">Geomyces destructans</name>
    <dbReference type="NCBI Taxonomy" id="658429"/>
    <lineage>
        <taxon>Eukaryota</taxon>
        <taxon>Fungi</taxon>
        <taxon>Dikarya</taxon>
        <taxon>Ascomycota</taxon>
        <taxon>Pezizomycotina</taxon>
        <taxon>Leotiomycetes</taxon>
        <taxon>Thelebolales</taxon>
        <taxon>Thelebolaceae</taxon>
        <taxon>Pseudogymnoascus</taxon>
    </lineage>
</organism>
<evidence type="ECO:0000256" key="3">
    <source>
        <dbReference type="ARBA" id="ARBA00023015"/>
    </source>
</evidence>
<dbReference type="PANTHER" id="PTHR33572:SF17">
    <property type="entry name" value="SEXUAL DEVELOPMENT REGULATOR VELC"/>
    <property type="match status" value="1"/>
</dbReference>
<dbReference type="InParanoid" id="L8G2C5"/>
<name>L8G2C5_PSED2</name>
<feature type="compositionally biased region" description="Low complexity" evidence="6">
    <location>
        <begin position="127"/>
        <end position="140"/>
    </location>
</feature>
<comment type="subcellular location">
    <subcellularLocation>
        <location evidence="1">Nucleus</location>
    </subcellularLocation>
</comment>
<feature type="compositionally biased region" description="Polar residues" evidence="6">
    <location>
        <begin position="107"/>
        <end position="117"/>
    </location>
</feature>
<sequence length="446" mass="49453">MDRQYSSRPPSATSMDGPRDDPRSCSERFTLPPLEYSSDRPMSNNIRYPPSSPIVPSLQNQQNQHPYPYPYPYAPQDLQPPMHPQDQQVRKIGQRRDAAEEYCKLLGSNNGRHTGSEPTSRPPPPQHQQSRPLSQQSSPTFGPPRPMQDPYGVQGGPSNRINNQSDPNNHHVQLPRSPSPQSRDLRKRPSTGTLPKPKEQKLRDSSGIGIADLIRLDSSKPQPTYTLHMRQQPLAARACGFGERDRRVVDPPPILELRITPPPPPPLSSAPVPGAMSDFDEMARRLRYPYYVIHCSLWDASRDIDSGAMEGDGSVGGGERRNQQRRLMGTLVASPFVGKDERGVEGCFFCFPDLSCRTTGQYRLKFVLMVLDPNTMKMGTKVPYSASVTSGVVTVFAAKDFPGMQASTALTRRLKEQGCLISVKKGIEKIGERGGESEDEGAGSKR</sequence>
<dbReference type="Proteomes" id="UP000011064">
    <property type="component" value="Unassembled WGS sequence"/>
</dbReference>
<keyword evidence="2" id="KW-0749">Sporulation</keyword>
<evidence type="ECO:0000256" key="4">
    <source>
        <dbReference type="ARBA" id="ARBA00023163"/>
    </source>
</evidence>
<feature type="compositionally biased region" description="Polar residues" evidence="6">
    <location>
        <begin position="156"/>
        <end position="171"/>
    </location>
</feature>
<dbReference type="AlphaFoldDB" id="L8G2C5"/>
<dbReference type="InterPro" id="IPR037525">
    <property type="entry name" value="Velvet_dom"/>
</dbReference>
<evidence type="ECO:0000313" key="9">
    <source>
        <dbReference type="Proteomes" id="UP000011064"/>
    </source>
</evidence>
<dbReference type="STRING" id="658429.L8G2C5"/>
<dbReference type="Pfam" id="PF11754">
    <property type="entry name" value="Velvet"/>
    <property type="match status" value="2"/>
</dbReference>
<dbReference type="VEuPathDB" id="FungiDB:GMDG_08348"/>
<dbReference type="PROSITE" id="PS51821">
    <property type="entry name" value="VELVET"/>
    <property type="match status" value="1"/>
</dbReference>
<evidence type="ECO:0000259" key="7">
    <source>
        <dbReference type="PROSITE" id="PS51821"/>
    </source>
</evidence>
<evidence type="ECO:0000256" key="6">
    <source>
        <dbReference type="SAM" id="MobiDB-lite"/>
    </source>
</evidence>
<keyword evidence="5" id="KW-0539">Nucleus</keyword>
<proteinExistence type="predicted"/>
<feature type="compositionally biased region" description="Basic and acidic residues" evidence="6">
    <location>
        <begin position="17"/>
        <end position="26"/>
    </location>
</feature>
<feature type="compositionally biased region" description="Basic and acidic residues" evidence="6">
    <location>
        <begin position="94"/>
        <end position="103"/>
    </location>
</feature>
<protein>
    <recommendedName>
        <fullName evidence="7">Velvet domain-containing protein</fullName>
    </recommendedName>
</protein>
<dbReference type="Gene3D" id="2.60.40.3960">
    <property type="entry name" value="Velvet domain"/>
    <property type="match status" value="1"/>
</dbReference>
<reference evidence="9" key="1">
    <citation type="submission" date="2010-09" db="EMBL/GenBank/DDBJ databases">
        <title>The genome sequence of Geomyces destructans 20631-21.</title>
        <authorList>
            <consortium name="The Broad Institute Genome Sequencing Platform"/>
            <person name="Cuomo C.A."/>
            <person name="Blehert D.S."/>
            <person name="Lorch J.M."/>
            <person name="Young S.K."/>
            <person name="Zeng Q."/>
            <person name="Gargeya S."/>
            <person name="Fitzgerald M."/>
            <person name="Haas B."/>
            <person name="Abouelleil A."/>
            <person name="Alvarado L."/>
            <person name="Arachchi H.M."/>
            <person name="Berlin A."/>
            <person name="Brown A."/>
            <person name="Chapman S.B."/>
            <person name="Chen Z."/>
            <person name="Dunbar C."/>
            <person name="Freedman E."/>
            <person name="Gearin G."/>
            <person name="Gellesch M."/>
            <person name="Goldberg J."/>
            <person name="Griggs A."/>
            <person name="Gujja S."/>
            <person name="Heiman D."/>
            <person name="Howarth C."/>
            <person name="Larson L."/>
            <person name="Lui A."/>
            <person name="MacDonald P.J.P."/>
            <person name="Montmayeur A."/>
            <person name="Murphy C."/>
            <person name="Neiman D."/>
            <person name="Pearson M."/>
            <person name="Priest M."/>
            <person name="Roberts A."/>
            <person name="Saif S."/>
            <person name="Shea T."/>
            <person name="Shenoy N."/>
            <person name="Sisk P."/>
            <person name="Stolte C."/>
            <person name="Sykes S."/>
            <person name="Wortman J."/>
            <person name="Nusbaum C."/>
            <person name="Birren B."/>
        </authorList>
    </citation>
    <scope>NUCLEOTIDE SEQUENCE [LARGE SCALE GENOMIC DNA]</scope>
    <source>
        <strain evidence="9">ATCC MYA-4855 / 20631-21</strain>
    </source>
</reference>
<dbReference type="GO" id="GO:0030435">
    <property type="term" value="P:sporulation resulting in formation of a cellular spore"/>
    <property type="evidence" value="ECO:0007669"/>
    <property type="project" value="UniProtKB-KW"/>
</dbReference>
<keyword evidence="3" id="KW-0805">Transcription regulation</keyword>
<dbReference type="InterPro" id="IPR038491">
    <property type="entry name" value="Velvet_dom_sf"/>
</dbReference>
<dbReference type="OrthoDB" id="3056235at2759"/>
<evidence type="ECO:0000256" key="5">
    <source>
        <dbReference type="ARBA" id="ARBA00023242"/>
    </source>
</evidence>
<evidence type="ECO:0000313" key="8">
    <source>
        <dbReference type="EMBL" id="ELR07277.1"/>
    </source>
</evidence>